<dbReference type="SUPFAM" id="SSF117892">
    <property type="entry name" value="Band 7/SPFH domain"/>
    <property type="match status" value="1"/>
</dbReference>
<dbReference type="SMART" id="SM00244">
    <property type="entry name" value="PHB"/>
    <property type="match status" value="1"/>
</dbReference>
<feature type="transmembrane region" description="Helical" evidence="1">
    <location>
        <begin position="44"/>
        <end position="68"/>
    </location>
</feature>
<evidence type="ECO:0000313" key="3">
    <source>
        <dbReference type="EMBL" id="MDJ1130264.1"/>
    </source>
</evidence>
<dbReference type="PANTHER" id="PTHR43446">
    <property type="entry name" value="MEMBRANE PROTEIN-RELATED"/>
    <property type="match status" value="1"/>
</dbReference>
<dbReference type="Proteomes" id="UP001431693">
    <property type="component" value="Unassembled WGS sequence"/>
</dbReference>
<evidence type="ECO:0000259" key="2">
    <source>
        <dbReference type="SMART" id="SM00244"/>
    </source>
</evidence>
<dbReference type="Gene3D" id="3.30.479.30">
    <property type="entry name" value="Band 7 domain"/>
    <property type="match status" value="1"/>
</dbReference>
<dbReference type="PANTHER" id="PTHR43446:SF1">
    <property type="entry name" value="BAND 7 DOMAIN-CONTAINING PROTEIN"/>
    <property type="match status" value="1"/>
</dbReference>
<dbReference type="InterPro" id="IPR001107">
    <property type="entry name" value="Band_7"/>
</dbReference>
<reference evidence="3" key="1">
    <citation type="submission" date="2023-05" db="EMBL/GenBank/DDBJ databases">
        <title>[olsenella] sp. nov., isolated from a pig farm feces dump.</title>
        <authorList>
            <person name="Chang Y.-H."/>
        </authorList>
    </citation>
    <scope>NUCLEOTIDE SEQUENCE</scope>
    <source>
        <strain evidence="3">YH-ols2217</strain>
    </source>
</reference>
<dbReference type="Pfam" id="PF01145">
    <property type="entry name" value="Band_7"/>
    <property type="match status" value="1"/>
</dbReference>
<evidence type="ECO:0000313" key="4">
    <source>
        <dbReference type="Proteomes" id="UP001431693"/>
    </source>
</evidence>
<keyword evidence="1" id="KW-1133">Transmembrane helix</keyword>
<feature type="transmembrane region" description="Helical" evidence="1">
    <location>
        <begin position="12"/>
        <end position="38"/>
    </location>
</feature>
<protein>
    <submittedName>
        <fullName evidence="3">SPFH domain-containing protein</fullName>
    </submittedName>
</protein>
<comment type="caution">
    <text evidence="3">The sequence shown here is derived from an EMBL/GenBank/DDBJ whole genome shotgun (WGS) entry which is preliminary data.</text>
</comment>
<dbReference type="EMBL" id="JASJEX010000005">
    <property type="protein sequence ID" value="MDJ1130264.1"/>
    <property type="molecule type" value="Genomic_DNA"/>
</dbReference>
<keyword evidence="4" id="KW-1185">Reference proteome</keyword>
<feature type="domain" description="Band 7" evidence="2">
    <location>
        <begin position="65"/>
        <end position="267"/>
    </location>
</feature>
<dbReference type="InterPro" id="IPR036013">
    <property type="entry name" value="Band_7/SPFH_dom_sf"/>
</dbReference>
<organism evidence="3 4">
    <name type="scientific">Kribbibacterium absianum</name>
    <dbReference type="NCBI Taxonomy" id="3044210"/>
    <lineage>
        <taxon>Bacteria</taxon>
        <taxon>Bacillati</taxon>
        <taxon>Actinomycetota</taxon>
        <taxon>Coriobacteriia</taxon>
        <taxon>Coriobacteriales</taxon>
        <taxon>Kribbibacteriaceae</taxon>
        <taxon>Kribbibacterium</taxon>
    </lineage>
</organism>
<gene>
    <name evidence="3" type="ORF">QJ043_09270</name>
</gene>
<accession>A0ABT6ZMI4</accession>
<name>A0ABT6ZMI4_9ACTN</name>
<evidence type="ECO:0000256" key="1">
    <source>
        <dbReference type="SAM" id="Phobius"/>
    </source>
</evidence>
<keyword evidence="1" id="KW-0472">Membrane</keyword>
<keyword evidence="1" id="KW-0812">Transmembrane</keyword>
<dbReference type="CDD" id="cd03402">
    <property type="entry name" value="SPFH_like_u2"/>
    <property type="match status" value="1"/>
</dbReference>
<dbReference type="RefSeq" id="WP_283713497.1">
    <property type="nucleotide sequence ID" value="NZ_JASJEW010000004.1"/>
</dbReference>
<sequence>MSVEKERRVASGWPVLALLIAATIADVALYGASIGALVADEESAFGAGTLVAAVVVTCLVVVGFAGFFTIQPGQARVCVLFGKYEGTVRQEGFCWANPFYSRSLGDGGAPESLAEVVQGNGKKPDAEPNLPKGSSATVSVRARTLNGDRLKVNDRMGNPIEIADVVVWHVEDTAKALFDVDDYPRYVALQAETALRHVASIYPYDHTGDSSDSDEVITLRANIETVSDTLREELAHRLAPAGVAVDDARLTHLAYAPEIAQAMLRRQQAEAVIAARRKIVEGAVSMVEMAVDQLSVGGTIDLDDERRAAMASNLMVVLCGDSEAQPIVNAGSLY</sequence>
<proteinExistence type="predicted"/>